<dbReference type="AlphaFoldDB" id="A0ABD3IH62"/>
<dbReference type="PANTHER" id="PTHR34371:SF6">
    <property type="entry name" value="MEMBRANE-ASSOCIATED KINASE REGULATOR 6"/>
    <property type="match status" value="1"/>
</dbReference>
<reference evidence="2 3" key="1">
    <citation type="submission" date="2024-11" db="EMBL/GenBank/DDBJ databases">
        <title>Chromosome-level genome assembly of Eucalyptus globulus Labill. provides insights into its genome evolution.</title>
        <authorList>
            <person name="Li X."/>
        </authorList>
    </citation>
    <scope>NUCLEOTIDE SEQUENCE [LARGE SCALE GENOMIC DNA]</scope>
    <source>
        <strain evidence="2">CL2024</strain>
        <tissue evidence="2">Fresh tender leaves</tissue>
    </source>
</reference>
<accession>A0ABD3IH62</accession>
<dbReference type="PANTHER" id="PTHR34371">
    <property type="entry name" value="OS01G0551000 PROTEIN"/>
    <property type="match status" value="1"/>
</dbReference>
<feature type="region of interest" description="Disordered" evidence="1">
    <location>
        <begin position="1"/>
        <end position="100"/>
    </location>
</feature>
<protein>
    <submittedName>
        <fullName evidence="2">Uncharacterized protein</fullName>
    </submittedName>
</protein>
<proteinExistence type="predicted"/>
<keyword evidence="3" id="KW-1185">Reference proteome</keyword>
<evidence type="ECO:0000313" key="2">
    <source>
        <dbReference type="EMBL" id="KAL3714320.1"/>
    </source>
</evidence>
<gene>
    <name evidence="2" type="ORF">ACJRO7_006276</name>
</gene>
<evidence type="ECO:0000256" key="1">
    <source>
        <dbReference type="SAM" id="MobiDB-lite"/>
    </source>
</evidence>
<evidence type="ECO:0000313" key="3">
    <source>
        <dbReference type="Proteomes" id="UP001634007"/>
    </source>
</evidence>
<organism evidence="2 3">
    <name type="scientific">Eucalyptus globulus</name>
    <name type="common">Tasmanian blue gum</name>
    <dbReference type="NCBI Taxonomy" id="34317"/>
    <lineage>
        <taxon>Eukaryota</taxon>
        <taxon>Viridiplantae</taxon>
        <taxon>Streptophyta</taxon>
        <taxon>Embryophyta</taxon>
        <taxon>Tracheophyta</taxon>
        <taxon>Spermatophyta</taxon>
        <taxon>Magnoliopsida</taxon>
        <taxon>eudicotyledons</taxon>
        <taxon>Gunneridae</taxon>
        <taxon>Pentapetalae</taxon>
        <taxon>rosids</taxon>
        <taxon>malvids</taxon>
        <taxon>Myrtales</taxon>
        <taxon>Myrtaceae</taxon>
        <taxon>Myrtoideae</taxon>
        <taxon>Eucalypteae</taxon>
        <taxon>Eucalyptus</taxon>
    </lineage>
</organism>
<dbReference type="EMBL" id="JBJKBG010000011">
    <property type="protein sequence ID" value="KAL3714320.1"/>
    <property type="molecule type" value="Genomic_DNA"/>
</dbReference>
<name>A0ABD3IH62_EUCGL</name>
<feature type="compositionally biased region" description="Gly residues" evidence="1">
    <location>
        <begin position="17"/>
        <end position="30"/>
    </location>
</feature>
<dbReference type="Proteomes" id="UP001634007">
    <property type="component" value="Unassembled WGS sequence"/>
</dbReference>
<comment type="caution">
    <text evidence="2">The sequence shown here is derived from an EMBL/GenBank/DDBJ whole genome shotgun (WGS) entry which is preliminary data.</text>
</comment>
<sequence length="254" mass="26768">MANSLEELNDKQDQDPSGGGDGGGGDGGDAGSDLTTPKLSLFSLPRKALEPPGTLTPPLHSKVVSVPFKWEEAPGKPRPCGHAAPEQNPEPKPPAAAAAGCLDLPPRLLNDAARVAAAPSSTAAHDGPNHMGRALSFRRLGGSFRSPESCSKRDIRERVTFGSTRWGFHGKERSSRVVEGSPGISFSVLFGGGGGGGGGGEESVTKVKITRVSRRRSFFTLSQTKSHLWASIYGGLKQVVPWRRSQDKQLPKGQ</sequence>